<accession>A0ABX7GY85</accession>
<dbReference type="Pfam" id="PF00144">
    <property type="entry name" value="Beta-lactamase"/>
    <property type="match status" value="1"/>
</dbReference>
<dbReference type="Gene3D" id="3.40.710.10">
    <property type="entry name" value="DD-peptidase/beta-lactamase superfamily"/>
    <property type="match status" value="1"/>
</dbReference>
<dbReference type="SUPFAM" id="SSF56601">
    <property type="entry name" value="beta-lactamase/transpeptidase-like"/>
    <property type="match status" value="1"/>
</dbReference>
<gene>
    <name evidence="2" type="ORF">ISN74_08610</name>
</gene>
<dbReference type="InterPro" id="IPR012338">
    <property type="entry name" value="Beta-lactam/transpept-like"/>
</dbReference>
<dbReference type="EMBL" id="CP064030">
    <property type="protein sequence ID" value="QRN55367.1"/>
    <property type="molecule type" value="Genomic_DNA"/>
</dbReference>
<proteinExistence type="predicted"/>
<keyword evidence="2" id="KW-0378">Hydrolase</keyword>
<evidence type="ECO:0000259" key="1">
    <source>
        <dbReference type="Pfam" id="PF00144"/>
    </source>
</evidence>
<organism evidence="2 3">
    <name type="scientific">Dyella caseinilytica</name>
    <dbReference type="NCBI Taxonomy" id="1849581"/>
    <lineage>
        <taxon>Bacteria</taxon>
        <taxon>Pseudomonadati</taxon>
        <taxon>Pseudomonadota</taxon>
        <taxon>Gammaproteobacteria</taxon>
        <taxon>Lysobacterales</taxon>
        <taxon>Rhodanobacteraceae</taxon>
        <taxon>Dyella</taxon>
    </lineage>
</organism>
<feature type="domain" description="Beta-lactamase-related" evidence="1">
    <location>
        <begin position="162"/>
        <end position="441"/>
    </location>
</feature>
<dbReference type="InterPro" id="IPR050789">
    <property type="entry name" value="Diverse_Enzym_Activities"/>
</dbReference>
<dbReference type="PANTHER" id="PTHR43283:SF7">
    <property type="entry name" value="BETA-LACTAMASE-RELATED DOMAIN-CONTAINING PROTEIN"/>
    <property type="match status" value="1"/>
</dbReference>
<evidence type="ECO:0000313" key="3">
    <source>
        <dbReference type="Proteomes" id="UP000663181"/>
    </source>
</evidence>
<reference evidence="2 3" key="1">
    <citation type="submission" date="2020-10" db="EMBL/GenBank/DDBJ databases">
        <title>Phylogeny of dyella-like bacteria.</title>
        <authorList>
            <person name="Fu J."/>
        </authorList>
    </citation>
    <scope>NUCLEOTIDE SEQUENCE [LARGE SCALE GENOMIC DNA]</scope>
    <source>
        <strain evidence="2 3">DHOB09</strain>
    </source>
</reference>
<protein>
    <submittedName>
        <fullName evidence="2">Serine hydrolase</fullName>
    </submittedName>
</protein>
<keyword evidence="3" id="KW-1185">Reference proteome</keyword>
<dbReference type="GO" id="GO:0016787">
    <property type="term" value="F:hydrolase activity"/>
    <property type="evidence" value="ECO:0007669"/>
    <property type="project" value="UniProtKB-KW"/>
</dbReference>
<dbReference type="RefSeq" id="WP_188798934.1">
    <property type="nucleotide sequence ID" value="NZ_BMIZ01000001.1"/>
</dbReference>
<sequence>MMKRVMVVTGVGLLVVVVAFIAIRRPGRAALVGAGMAAHNLCSATFVAGLDPDATLQELVRPVIGEPLGRFVHYRIDRADQSVETTFLGVFHAHAHFTPGYGCRMVFADTPPAPAPRALLPAEVSDGFAPAGPVMSTDPSLNTALDHVFDEHPGEPIKDVKAVVIVKNGHVIAERYAPGFGVNTPLLSYSVAKSFTNALLGVLVRQGRLRVDQPVGAPEWQRTGDSRAHITIEDLLRMRSGLDIEESDSGFDPVGRMEFLHDDMAGYAAQQPLRVPIGSEWDYTSGNTLIIDRLMGQTVGGGAKGMRDFAEEELLEPAHLSNLTMEFDGSGVFFGSSYVYAPARTYARFGELYLHDGVAPNGQRILPEGWVAWSRRSTLGTPYGAGFWTNDGPSRVAAWRVAHGFPKDGFFASGFLGQRIYIVPSEQLVVVRFGYSRPPDFGIEDDVALIAAAIHATHGQVKDVATQR</sequence>
<evidence type="ECO:0000313" key="2">
    <source>
        <dbReference type="EMBL" id="QRN55367.1"/>
    </source>
</evidence>
<dbReference type="PANTHER" id="PTHR43283">
    <property type="entry name" value="BETA-LACTAMASE-RELATED"/>
    <property type="match status" value="1"/>
</dbReference>
<dbReference type="InterPro" id="IPR001466">
    <property type="entry name" value="Beta-lactam-related"/>
</dbReference>
<name>A0ABX7GY85_9GAMM</name>
<dbReference type="Proteomes" id="UP000663181">
    <property type="component" value="Chromosome"/>
</dbReference>